<dbReference type="SMART" id="SM00060">
    <property type="entry name" value="FN3"/>
    <property type="match status" value="2"/>
</dbReference>
<dbReference type="AlphaFoldDB" id="A0A9X4QW10"/>
<sequence length="291" mass="30885">MMKFRKWLMGALVAAATLPAATASAATGASVTNVTANSLQLNWTLQPGEGVVTVYQNGSYLTTYAGNGMIVNGLTPCTAYTFTVAGGSGYGTTSAAATTLGCAPAPTAPSIAYTSTYSSVNLSWTASNAVSYEVYRDNVLLGTTSGTSYTFGGTPSRAYAVRIVALNSTGQSASASITATTQAFSGTWTSALASGNIRVGGRLDQYEFGLRHVHEHDAVSRHVGRRRLCRQQLRLHRPGSDGRRVVQSCEQPAFRHVQGRIDFRLRDHVGRHARHVLVISESASFAERPLS</sequence>
<protein>
    <submittedName>
        <fullName evidence="3">Fibronectin type III domain-containing protein</fullName>
    </submittedName>
</protein>
<comment type="caution">
    <text evidence="3">The sequence shown here is derived from an EMBL/GenBank/DDBJ whole genome shotgun (WGS) entry which is preliminary data.</text>
</comment>
<keyword evidence="1" id="KW-0732">Signal</keyword>
<gene>
    <name evidence="3" type="ORF">OMP40_35055</name>
</gene>
<evidence type="ECO:0000259" key="2">
    <source>
        <dbReference type="PROSITE" id="PS50853"/>
    </source>
</evidence>
<keyword evidence="4" id="KW-1185">Reference proteome</keyword>
<name>A0A9X4QW10_9BACL</name>
<evidence type="ECO:0000256" key="1">
    <source>
        <dbReference type="SAM" id="SignalP"/>
    </source>
</evidence>
<dbReference type="CDD" id="cd00063">
    <property type="entry name" value="FN3"/>
    <property type="match status" value="1"/>
</dbReference>
<evidence type="ECO:0000313" key="3">
    <source>
        <dbReference type="EMBL" id="MDG0813926.1"/>
    </source>
</evidence>
<dbReference type="PROSITE" id="PS50853">
    <property type="entry name" value="FN3"/>
    <property type="match status" value="1"/>
</dbReference>
<accession>A0A9X4QW10</accession>
<organism evidence="3 4">
    <name type="scientific">Cohnella rhizosphaerae</name>
    <dbReference type="NCBI Taxonomy" id="1457232"/>
    <lineage>
        <taxon>Bacteria</taxon>
        <taxon>Bacillati</taxon>
        <taxon>Bacillota</taxon>
        <taxon>Bacilli</taxon>
        <taxon>Bacillales</taxon>
        <taxon>Paenibacillaceae</taxon>
        <taxon>Cohnella</taxon>
    </lineage>
</organism>
<dbReference type="SUPFAM" id="SSF49265">
    <property type="entry name" value="Fibronectin type III"/>
    <property type="match status" value="1"/>
</dbReference>
<feature type="signal peptide" evidence="1">
    <location>
        <begin position="1"/>
        <end position="25"/>
    </location>
</feature>
<dbReference type="EMBL" id="JAPDIA010000009">
    <property type="protein sequence ID" value="MDG0813926.1"/>
    <property type="molecule type" value="Genomic_DNA"/>
</dbReference>
<dbReference type="RefSeq" id="WP_277538416.1">
    <property type="nucleotide sequence ID" value="NZ_JAPDIA010000009.1"/>
</dbReference>
<dbReference type="InterPro" id="IPR013783">
    <property type="entry name" value="Ig-like_fold"/>
</dbReference>
<dbReference type="Proteomes" id="UP001153404">
    <property type="component" value="Unassembled WGS sequence"/>
</dbReference>
<proteinExistence type="predicted"/>
<dbReference type="Gene3D" id="2.60.40.10">
    <property type="entry name" value="Immunoglobulins"/>
    <property type="match status" value="2"/>
</dbReference>
<dbReference type="InterPro" id="IPR036116">
    <property type="entry name" value="FN3_sf"/>
</dbReference>
<feature type="chain" id="PRO_5040780295" evidence="1">
    <location>
        <begin position="26"/>
        <end position="291"/>
    </location>
</feature>
<reference evidence="3" key="1">
    <citation type="submission" date="2022-10" db="EMBL/GenBank/DDBJ databases">
        <title>Comparative genomic analysis of Cohnella hashimotonis sp. nov., isolated from the International Space Station.</title>
        <authorList>
            <person name="Simpson A."/>
            <person name="Venkateswaran K."/>
        </authorList>
    </citation>
    <scope>NUCLEOTIDE SEQUENCE</scope>
    <source>
        <strain evidence="3">DSM 28161</strain>
    </source>
</reference>
<dbReference type="Pfam" id="PF00041">
    <property type="entry name" value="fn3"/>
    <property type="match status" value="1"/>
</dbReference>
<evidence type="ECO:0000313" key="4">
    <source>
        <dbReference type="Proteomes" id="UP001153404"/>
    </source>
</evidence>
<feature type="domain" description="Fibronectin type-III" evidence="2">
    <location>
        <begin position="105"/>
        <end position="184"/>
    </location>
</feature>
<dbReference type="InterPro" id="IPR003961">
    <property type="entry name" value="FN3_dom"/>
</dbReference>